<evidence type="ECO:0000313" key="2">
    <source>
        <dbReference type="Proteomes" id="UP000000333"/>
    </source>
</evidence>
<dbReference type="HOGENOM" id="CLU_2394665_0_0_11"/>
<dbReference type="PATRIC" id="fig|633147.7.peg.9"/>
<dbReference type="Proteomes" id="UP000000333">
    <property type="component" value="Chromosome"/>
</dbReference>
<dbReference type="EMBL" id="CP002106">
    <property type="protein sequence ID" value="ADK68607.1"/>
    <property type="molecule type" value="Genomic_DNA"/>
</dbReference>
<name>E1QWV4_OLSUV</name>
<proteinExistence type="predicted"/>
<accession>E1QWV4</accession>
<dbReference type="AlphaFoldDB" id="E1QWV4"/>
<dbReference type="GeneID" id="78512895"/>
<dbReference type="OrthoDB" id="3196815at2"/>
<keyword evidence="2" id="KW-1185">Reference proteome</keyword>
<evidence type="ECO:0000313" key="1">
    <source>
        <dbReference type="EMBL" id="ADK68607.1"/>
    </source>
</evidence>
<sequence length="93" mass="10088">MKEKIELQVVLAPTHAAYTFRVPLDLTVAEAATLVSRLLERQEPALWRATGKEDLMLCDLGAEDAGELLNPNETIRALSAFGVLANGTRVALV</sequence>
<organism evidence="1 2">
    <name type="scientific">Olsenella uli (strain ATCC 49627 / DSM 7084 / CCUG 31166 / CIP 109912 / JCM 12494 / LMG 11480 / NCIMB 702895 / VPI D76D-27C)</name>
    <name type="common">Lactobacillus uli</name>
    <dbReference type="NCBI Taxonomy" id="633147"/>
    <lineage>
        <taxon>Bacteria</taxon>
        <taxon>Bacillati</taxon>
        <taxon>Actinomycetota</taxon>
        <taxon>Coriobacteriia</taxon>
        <taxon>Coriobacteriales</taxon>
        <taxon>Atopobiaceae</taxon>
        <taxon>Olsenella</taxon>
    </lineage>
</organism>
<dbReference type="eggNOG" id="ENOG502ZWS9">
    <property type="taxonomic scope" value="Bacteria"/>
</dbReference>
<dbReference type="RefSeq" id="WP_013252359.1">
    <property type="nucleotide sequence ID" value="NC_014363.1"/>
</dbReference>
<reference evidence="1 2" key="1">
    <citation type="journal article" date="2010" name="Stand. Genomic Sci.">
        <title>Complete genome sequence of Olsenella uli type strain (VPI D76D-27C).</title>
        <authorList>
            <person name="Goker M."/>
            <person name="Held B."/>
            <person name="Lucas S."/>
            <person name="Nolan M."/>
            <person name="Yasawong M."/>
            <person name="Glavina Del Rio T."/>
            <person name="Tice H."/>
            <person name="Cheng J.F."/>
            <person name="Bruce D."/>
            <person name="Detter J.C."/>
            <person name="Tapia R."/>
            <person name="Han C."/>
            <person name="Goodwin L."/>
            <person name="Pitluck S."/>
            <person name="Liolios K."/>
            <person name="Ivanova N."/>
            <person name="Mavromatis K."/>
            <person name="Mikhailova N."/>
            <person name="Pati A."/>
            <person name="Chen A."/>
            <person name="Palaniappan K."/>
            <person name="Land M."/>
            <person name="Hauser L."/>
            <person name="Chang Y.J."/>
            <person name="Jeffries C.D."/>
            <person name="Rohde M."/>
            <person name="Sikorski J."/>
            <person name="Pukall R."/>
            <person name="Woyke T."/>
            <person name="Bristow J."/>
            <person name="Eisen J.A."/>
            <person name="Markowitz V."/>
            <person name="Hugenholtz P."/>
            <person name="Kyrpides N.C."/>
            <person name="Klenk H.P."/>
            <person name="Lapidus A."/>
        </authorList>
    </citation>
    <scope>NUCLEOTIDE SEQUENCE [LARGE SCALE GENOMIC DNA]</scope>
    <source>
        <strain evidence="2">ATCC 49627 / DSM 7084 / CIP 109912 / JCM 12494 / NCIMB 702895 / VPI D76D-27C</strain>
    </source>
</reference>
<dbReference type="KEGG" id="ols:Olsu_1508"/>
<protein>
    <submittedName>
        <fullName evidence="1">Uncharacterized protein</fullName>
    </submittedName>
</protein>
<gene>
    <name evidence="1" type="ordered locus">Olsu_1508</name>
</gene>